<protein>
    <recommendedName>
        <fullName evidence="3">Porin</fullName>
    </recommendedName>
</protein>
<keyword evidence="2" id="KW-1185">Reference proteome</keyword>
<dbReference type="EMBL" id="JAYGII010000002">
    <property type="protein sequence ID" value="MEA5444527.1"/>
    <property type="molecule type" value="Genomic_DNA"/>
</dbReference>
<evidence type="ECO:0000313" key="1">
    <source>
        <dbReference type="EMBL" id="MEA5444527.1"/>
    </source>
</evidence>
<reference evidence="1 2" key="1">
    <citation type="submission" date="2023-12" db="EMBL/GenBank/DDBJ databases">
        <title>Whole-genome sequencing of halo(alkali)philic microorganisms from hypersaline lakes.</title>
        <authorList>
            <person name="Sorokin D.Y."/>
            <person name="Merkel A.Y."/>
            <person name="Messina E."/>
            <person name="Yakimov M."/>
        </authorList>
    </citation>
    <scope>NUCLEOTIDE SEQUENCE [LARGE SCALE GENOMIC DNA]</scope>
    <source>
        <strain evidence="1 2">AB-CW1</strain>
    </source>
</reference>
<evidence type="ECO:0000313" key="2">
    <source>
        <dbReference type="Proteomes" id="UP001302316"/>
    </source>
</evidence>
<gene>
    <name evidence="1" type="ORF">VCB98_01665</name>
</gene>
<proteinExistence type="predicted"/>
<comment type="caution">
    <text evidence="1">The sequence shown here is derived from an EMBL/GenBank/DDBJ whole genome shotgun (WGS) entry which is preliminary data.</text>
</comment>
<evidence type="ECO:0008006" key="3">
    <source>
        <dbReference type="Google" id="ProtNLM"/>
    </source>
</evidence>
<sequence length="364" mass="40646">MTALPLQVTAWEFGGDIRSGLYASERLDRQGERQRADDWRARIRLSADRDLAGDWRFRIRAAGRYSSDDNTGDAYFRAWAPTRSGIATGDTTIDTLQWQWQPEHGEWGVLIGRFQAQAGIPVVPGKGLDRKDSSNVGVSWTDGIELSHPLPGRWQGRSRLFYNHQRGAGGVYRFPLDHQDSGSRLALSSAFESTAGPGPLILRRVTITWMPDSLAPDGPQSPRREDYRSLTGSLATSWPVAPSGTRLVVAGELGFTDARVPTGLLDAGDEGTLGGRAWQASANLFDLAPGHLLGLVYGEAEGSWLHSVDYRNNDALAEIRYQYRFTPALSFEGRYRWRRELKVPDDSPRRRVDQDIYLRLSARF</sequence>
<dbReference type="RefSeq" id="WP_346049818.1">
    <property type="nucleotide sequence ID" value="NZ_JAYGII010000002.1"/>
</dbReference>
<name>A0AAP6JDJ5_9GAMM</name>
<dbReference type="AlphaFoldDB" id="A0AAP6JDJ5"/>
<organism evidence="1 2">
    <name type="scientific">Natronospira elongata</name>
    <dbReference type="NCBI Taxonomy" id="3110268"/>
    <lineage>
        <taxon>Bacteria</taxon>
        <taxon>Pseudomonadati</taxon>
        <taxon>Pseudomonadota</taxon>
        <taxon>Gammaproteobacteria</taxon>
        <taxon>Natronospirales</taxon>
        <taxon>Natronospiraceae</taxon>
        <taxon>Natronospira</taxon>
    </lineage>
</organism>
<accession>A0AAP6JDJ5</accession>
<dbReference type="Proteomes" id="UP001302316">
    <property type="component" value="Unassembled WGS sequence"/>
</dbReference>